<feature type="domain" description="HTH arsR-type" evidence="5">
    <location>
        <begin position="39"/>
        <end position="133"/>
    </location>
</feature>
<protein>
    <submittedName>
        <fullName evidence="6">HTH_ARSR</fullName>
    </submittedName>
</protein>
<dbReference type="PROSITE" id="PS50987">
    <property type="entry name" value="HTH_ARSR_2"/>
    <property type="match status" value="1"/>
</dbReference>
<dbReference type="NCBIfam" id="NF033788">
    <property type="entry name" value="HTH_metalloreg"/>
    <property type="match status" value="1"/>
</dbReference>
<keyword evidence="7" id="KW-1185">Reference proteome</keyword>
<feature type="region of interest" description="Disordered" evidence="4">
    <location>
        <begin position="136"/>
        <end position="164"/>
    </location>
</feature>
<sequence length="164" mass="17933">MMDRPGEPPAVCGGRAGGDAPGAYSVPMSGDEKTCTFGIDSSFVELAVEVFALMADATRIQIILALREHELPVNTLAEIVGKAPATVSQHLAKLRLGHMVKTRRQGTQMFYSLTDEHARRLITEAVFQAEHALSERPLHHTEAMDPEQLRREADKELTKAVTGD</sequence>
<evidence type="ECO:0000256" key="3">
    <source>
        <dbReference type="ARBA" id="ARBA00023163"/>
    </source>
</evidence>
<dbReference type="Gene3D" id="1.10.10.10">
    <property type="entry name" value="Winged helix-like DNA-binding domain superfamily/Winged helix DNA-binding domain"/>
    <property type="match status" value="1"/>
</dbReference>
<evidence type="ECO:0000313" key="6">
    <source>
        <dbReference type="EMBL" id="SPF69506.1"/>
    </source>
</evidence>
<keyword evidence="3" id="KW-0804">Transcription</keyword>
<reference evidence="7" key="1">
    <citation type="submission" date="2018-02" db="EMBL/GenBank/DDBJ databases">
        <authorList>
            <person name="Hornung B."/>
        </authorList>
    </citation>
    <scope>NUCLEOTIDE SEQUENCE [LARGE SCALE GENOMIC DNA]</scope>
</reference>
<accession>A0A375I7J6</accession>
<evidence type="ECO:0000259" key="5">
    <source>
        <dbReference type="PROSITE" id="PS50987"/>
    </source>
</evidence>
<name>A0A375I7J6_9ACTN</name>
<dbReference type="EMBL" id="OMOH01000015">
    <property type="protein sequence ID" value="SPF69506.1"/>
    <property type="molecule type" value="Genomic_DNA"/>
</dbReference>
<dbReference type="InterPro" id="IPR051011">
    <property type="entry name" value="Metal_resp_trans_reg"/>
</dbReference>
<proteinExistence type="predicted"/>
<evidence type="ECO:0000256" key="2">
    <source>
        <dbReference type="ARBA" id="ARBA00023125"/>
    </source>
</evidence>
<dbReference type="InterPro" id="IPR036388">
    <property type="entry name" value="WH-like_DNA-bd_sf"/>
</dbReference>
<evidence type="ECO:0000256" key="1">
    <source>
        <dbReference type="ARBA" id="ARBA00023015"/>
    </source>
</evidence>
<dbReference type="InterPro" id="IPR001845">
    <property type="entry name" value="HTH_ArsR_DNA-bd_dom"/>
</dbReference>
<dbReference type="CDD" id="cd00090">
    <property type="entry name" value="HTH_ARSR"/>
    <property type="match status" value="1"/>
</dbReference>
<keyword evidence="1" id="KW-0805">Transcription regulation</keyword>
<dbReference type="GO" id="GO:0003700">
    <property type="term" value="F:DNA-binding transcription factor activity"/>
    <property type="evidence" value="ECO:0007669"/>
    <property type="project" value="InterPro"/>
</dbReference>
<dbReference type="PRINTS" id="PR00778">
    <property type="entry name" value="HTHARSR"/>
</dbReference>
<organism evidence="6 7">
    <name type="scientific">Propionibacterium ruminifibrarum</name>
    <dbReference type="NCBI Taxonomy" id="1962131"/>
    <lineage>
        <taxon>Bacteria</taxon>
        <taxon>Bacillati</taxon>
        <taxon>Actinomycetota</taxon>
        <taxon>Actinomycetes</taxon>
        <taxon>Propionibacteriales</taxon>
        <taxon>Propionibacteriaceae</taxon>
        <taxon>Propionibacterium</taxon>
    </lineage>
</organism>
<dbReference type="SUPFAM" id="SSF46785">
    <property type="entry name" value="Winged helix' DNA-binding domain"/>
    <property type="match status" value="1"/>
</dbReference>
<gene>
    <name evidence="6" type="ORF">PROPJV5_2492</name>
</gene>
<dbReference type="Pfam" id="PF01022">
    <property type="entry name" value="HTH_5"/>
    <property type="match status" value="1"/>
</dbReference>
<dbReference type="AlphaFoldDB" id="A0A375I7J6"/>
<dbReference type="SMART" id="SM00418">
    <property type="entry name" value="HTH_ARSR"/>
    <property type="match status" value="1"/>
</dbReference>
<dbReference type="PANTHER" id="PTHR43132:SF8">
    <property type="entry name" value="HTH-TYPE TRANSCRIPTIONAL REGULATOR KMTR"/>
    <property type="match status" value="1"/>
</dbReference>
<dbReference type="PANTHER" id="PTHR43132">
    <property type="entry name" value="ARSENICAL RESISTANCE OPERON REPRESSOR ARSR-RELATED"/>
    <property type="match status" value="1"/>
</dbReference>
<dbReference type="InterPro" id="IPR036390">
    <property type="entry name" value="WH_DNA-bd_sf"/>
</dbReference>
<dbReference type="Proteomes" id="UP000265962">
    <property type="component" value="Unassembled WGS sequence"/>
</dbReference>
<dbReference type="GO" id="GO:0003677">
    <property type="term" value="F:DNA binding"/>
    <property type="evidence" value="ECO:0007669"/>
    <property type="project" value="UniProtKB-KW"/>
</dbReference>
<evidence type="ECO:0000256" key="4">
    <source>
        <dbReference type="SAM" id="MobiDB-lite"/>
    </source>
</evidence>
<feature type="compositionally biased region" description="Basic and acidic residues" evidence="4">
    <location>
        <begin position="136"/>
        <end position="158"/>
    </location>
</feature>
<dbReference type="InterPro" id="IPR011991">
    <property type="entry name" value="ArsR-like_HTH"/>
</dbReference>
<evidence type="ECO:0000313" key="7">
    <source>
        <dbReference type="Proteomes" id="UP000265962"/>
    </source>
</evidence>
<keyword evidence="2" id="KW-0238">DNA-binding</keyword>